<protein>
    <submittedName>
        <fullName evidence="2">Uncharacterized protein</fullName>
    </submittedName>
</protein>
<dbReference type="Proteomes" id="UP000644756">
    <property type="component" value="Unassembled WGS sequence"/>
</dbReference>
<comment type="caution">
    <text evidence="2">The sequence shown here is derived from an EMBL/GenBank/DDBJ whole genome shotgun (WGS) entry which is preliminary data.</text>
</comment>
<name>A0A917G1W5_9BACL</name>
<reference evidence="2" key="1">
    <citation type="journal article" date="2014" name="Int. J. Syst. Evol. Microbiol.">
        <title>Complete genome sequence of Corynebacterium casei LMG S-19264T (=DSM 44701T), isolated from a smear-ripened cheese.</title>
        <authorList>
            <consortium name="US DOE Joint Genome Institute (JGI-PGF)"/>
            <person name="Walter F."/>
            <person name="Albersmeier A."/>
            <person name="Kalinowski J."/>
            <person name="Ruckert C."/>
        </authorList>
    </citation>
    <scope>NUCLEOTIDE SEQUENCE</scope>
    <source>
        <strain evidence="2">CGMCC 1.12987</strain>
    </source>
</reference>
<feature type="compositionally biased region" description="Polar residues" evidence="1">
    <location>
        <begin position="1"/>
        <end position="16"/>
    </location>
</feature>
<feature type="compositionally biased region" description="Basic and acidic residues" evidence="1">
    <location>
        <begin position="21"/>
        <end position="34"/>
    </location>
</feature>
<evidence type="ECO:0000256" key="1">
    <source>
        <dbReference type="SAM" id="MobiDB-lite"/>
    </source>
</evidence>
<evidence type="ECO:0000313" key="2">
    <source>
        <dbReference type="EMBL" id="GGG18662.1"/>
    </source>
</evidence>
<dbReference type="EMBL" id="BMGR01000014">
    <property type="protein sequence ID" value="GGG18662.1"/>
    <property type="molecule type" value="Genomic_DNA"/>
</dbReference>
<feature type="region of interest" description="Disordered" evidence="1">
    <location>
        <begin position="1"/>
        <end position="34"/>
    </location>
</feature>
<sequence>MNLNPIFKQSASSPKPLTTLKPDRKDRSDKKHDMKFPVTPAQKALIRKLAVQQGMKGRETAFATKLLIEALSSMDGLPEYDYHDTKSYMHVKPGQLIYEKVFALAVENGLSERQVVTRLVIHSLVKRGNRV</sequence>
<reference evidence="2" key="2">
    <citation type="submission" date="2020-09" db="EMBL/GenBank/DDBJ databases">
        <authorList>
            <person name="Sun Q."/>
            <person name="Zhou Y."/>
        </authorList>
    </citation>
    <scope>NUCLEOTIDE SEQUENCE</scope>
    <source>
        <strain evidence="2">CGMCC 1.12987</strain>
    </source>
</reference>
<dbReference type="AlphaFoldDB" id="A0A917G1W5"/>
<evidence type="ECO:0000313" key="3">
    <source>
        <dbReference type="Proteomes" id="UP000644756"/>
    </source>
</evidence>
<accession>A0A917G1W5</accession>
<proteinExistence type="predicted"/>
<dbReference type="RefSeq" id="WP_188532774.1">
    <property type="nucleotide sequence ID" value="NZ_BMGR01000014.1"/>
</dbReference>
<gene>
    <name evidence="2" type="ORF">GCM10010916_39330</name>
</gene>
<organism evidence="2 3">
    <name type="scientific">Paenibacillus abyssi</name>
    <dbReference type="NCBI Taxonomy" id="1340531"/>
    <lineage>
        <taxon>Bacteria</taxon>
        <taxon>Bacillati</taxon>
        <taxon>Bacillota</taxon>
        <taxon>Bacilli</taxon>
        <taxon>Bacillales</taxon>
        <taxon>Paenibacillaceae</taxon>
        <taxon>Paenibacillus</taxon>
    </lineage>
</organism>
<keyword evidence="3" id="KW-1185">Reference proteome</keyword>